<dbReference type="KEGG" id="tnl:113497020"/>
<reference evidence="8" key="1">
    <citation type="submission" date="2025-08" db="UniProtKB">
        <authorList>
            <consortium name="RefSeq"/>
        </authorList>
    </citation>
    <scope>IDENTIFICATION</scope>
</reference>
<keyword evidence="3" id="KW-0964">Secreted</keyword>
<feature type="signal peptide" evidence="6">
    <location>
        <begin position="1"/>
        <end position="18"/>
    </location>
</feature>
<evidence type="ECO:0000256" key="2">
    <source>
        <dbReference type="ARBA" id="ARBA00005679"/>
    </source>
</evidence>
<keyword evidence="4 6" id="KW-0732">Signal</keyword>
<dbReference type="AlphaFoldDB" id="A0A7E5VVE5"/>
<dbReference type="PANTHER" id="PTHR13234">
    <property type="entry name" value="GAMMA-INTERFERON INDUCIBLE LYSOSOMAL THIOL REDUCTASE GILT"/>
    <property type="match status" value="1"/>
</dbReference>
<dbReference type="Gene3D" id="3.40.30.10">
    <property type="entry name" value="Glutaredoxin"/>
    <property type="match status" value="1"/>
</dbReference>
<dbReference type="InterPro" id="IPR004911">
    <property type="entry name" value="Interferon-induced_GILT"/>
</dbReference>
<evidence type="ECO:0000256" key="1">
    <source>
        <dbReference type="ARBA" id="ARBA00004613"/>
    </source>
</evidence>
<name>A0A7E5VVE5_TRINI</name>
<dbReference type="OrthoDB" id="958254at2759"/>
<dbReference type="InParanoid" id="A0A7E5VVE5"/>
<evidence type="ECO:0000256" key="3">
    <source>
        <dbReference type="ARBA" id="ARBA00022525"/>
    </source>
</evidence>
<sequence length="245" mass="27972">MTYRRIFFLVLFIGAARCVPTVSTKQGCSSQDSEANPSQIRNTFEVTTDSSIPDIKDKVEIKVYYETLCPFSMLFFTSQLKPAVARLGSHLDVHLIPYGHAKTNAVHDTYKFDCQHGQPECFGNLIQACAIDVLNDTTRAVNFNTCLMRSFYRSTDYQYLVSVFYWCGYIEKVNVRKMKKCLNSKRGPILLKEYGDETTALQLSYVPYVLINGSEDYQDQASSDLIGTVCRMLRPQPAACYRNRY</sequence>
<protein>
    <submittedName>
        <fullName evidence="8">Gamma-interferon-inducible lysosomal thiol reductase-like</fullName>
    </submittedName>
</protein>
<comment type="similarity">
    <text evidence="2">Belongs to the GILT family.</text>
</comment>
<accession>A0A7E5VVE5</accession>
<feature type="chain" id="PRO_5028922258" evidence="6">
    <location>
        <begin position="19"/>
        <end position="245"/>
    </location>
</feature>
<evidence type="ECO:0000256" key="6">
    <source>
        <dbReference type="SAM" id="SignalP"/>
    </source>
</evidence>
<evidence type="ECO:0000256" key="5">
    <source>
        <dbReference type="ARBA" id="ARBA00023180"/>
    </source>
</evidence>
<dbReference type="GO" id="GO:0016671">
    <property type="term" value="F:oxidoreductase activity, acting on a sulfur group of donors, disulfide as acceptor"/>
    <property type="evidence" value="ECO:0007669"/>
    <property type="project" value="InterPro"/>
</dbReference>
<proteinExistence type="inferred from homology"/>
<evidence type="ECO:0000313" key="7">
    <source>
        <dbReference type="Proteomes" id="UP000322000"/>
    </source>
</evidence>
<evidence type="ECO:0000313" key="8">
    <source>
        <dbReference type="RefSeq" id="XP_026732252.1"/>
    </source>
</evidence>
<keyword evidence="5" id="KW-0325">Glycoprotein</keyword>
<dbReference type="GO" id="GO:0005576">
    <property type="term" value="C:extracellular region"/>
    <property type="evidence" value="ECO:0007669"/>
    <property type="project" value="UniProtKB-SubCell"/>
</dbReference>
<dbReference type="PANTHER" id="PTHR13234:SF8">
    <property type="entry name" value="GAMMA-INTERFERON-INDUCIBLE LYSOSOMAL THIOL REDUCTASE"/>
    <property type="match status" value="1"/>
</dbReference>
<dbReference type="GeneID" id="113497020"/>
<dbReference type="Pfam" id="PF03227">
    <property type="entry name" value="GILT"/>
    <property type="match status" value="1"/>
</dbReference>
<organism evidence="7 8">
    <name type="scientific">Trichoplusia ni</name>
    <name type="common">Cabbage looper</name>
    <dbReference type="NCBI Taxonomy" id="7111"/>
    <lineage>
        <taxon>Eukaryota</taxon>
        <taxon>Metazoa</taxon>
        <taxon>Ecdysozoa</taxon>
        <taxon>Arthropoda</taxon>
        <taxon>Hexapoda</taxon>
        <taxon>Insecta</taxon>
        <taxon>Pterygota</taxon>
        <taxon>Neoptera</taxon>
        <taxon>Endopterygota</taxon>
        <taxon>Lepidoptera</taxon>
        <taxon>Glossata</taxon>
        <taxon>Ditrysia</taxon>
        <taxon>Noctuoidea</taxon>
        <taxon>Noctuidae</taxon>
        <taxon>Plusiinae</taxon>
        <taxon>Trichoplusia</taxon>
    </lineage>
</organism>
<evidence type="ECO:0000256" key="4">
    <source>
        <dbReference type="ARBA" id="ARBA00022729"/>
    </source>
</evidence>
<comment type="subcellular location">
    <subcellularLocation>
        <location evidence="1">Secreted</location>
    </subcellularLocation>
</comment>
<dbReference type="RefSeq" id="XP_026732252.1">
    <property type="nucleotide sequence ID" value="XM_026876451.1"/>
</dbReference>
<keyword evidence="7" id="KW-1185">Reference proteome</keyword>
<dbReference type="Proteomes" id="UP000322000">
    <property type="component" value="Chromosome 8"/>
</dbReference>
<gene>
    <name evidence="8" type="primary">LOC113497020</name>
</gene>